<keyword evidence="3" id="KW-0998">Cell outer membrane</keyword>
<dbReference type="SUPFAM" id="SSF56935">
    <property type="entry name" value="Porins"/>
    <property type="match status" value="1"/>
</dbReference>
<evidence type="ECO:0000256" key="2">
    <source>
        <dbReference type="ARBA" id="ARBA00023136"/>
    </source>
</evidence>
<keyword evidence="6" id="KW-1185">Reference proteome</keyword>
<reference evidence="5" key="1">
    <citation type="journal article" date="2014" name="Int. J. Syst. Evol. Microbiol.">
        <title>Complete genome sequence of Corynebacterium casei LMG S-19264T (=DSM 44701T), isolated from a smear-ripened cheese.</title>
        <authorList>
            <consortium name="US DOE Joint Genome Institute (JGI-PGF)"/>
            <person name="Walter F."/>
            <person name="Albersmeier A."/>
            <person name="Kalinowski J."/>
            <person name="Ruckert C."/>
        </authorList>
    </citation>
    <scope>NUCLEOTIDE SEQUENCE</scope>
    <source>
        <strain evidence="5">CGMCC 1.12924</strain>
    </source>
</reference>
<keyword evidence="2" id="KW-0472">Membrane</keyword>
<dbReference type="Proteomes" id="UP000652231">
    <property type="component" value="Unassembled WGS sequence"/>
</dbReference>
<name>A0A8J2V7R3_9FLAO</name>
<sequence length="562" mass="62870">MNLNSFRTYLSFFLLFAGFTAFSQDTIGTEVINVVKPYTPSVSDAFKIKENPAGLDSLDVEKKDINYSIFSVPVASTFTPAKGKATTIERKRPEKIFGSYATLGFGNYTSVLGELYTNFEVNRGQNLSLFLKHNSSQGGIKDVLLDDKFYNTTFDLNYTADSRFMNYELGFGVLHQLYNWYGLSTDFSLLAPQAASAGVNHSYYGASVSAGLAMEDSPFSGGNATLSYFGDSYSSSEIQFEATPKFEFDLGGQDVGTEIEINYLNGTFDRNYENTLSDLKYSYLFAGLQPYIRFQNDTFSIKLGAKLMYAMDMENSENDFYIYPKVNASVKVVDEFMTVYAGVDGDLIQNTYFNFTQENPYVSPTLLIAPTDKQYDAFAGIKGKFTSTVSYNLKASYKNEINKPFFLANPLAFTPMEGYEFGNSFGLVYDDVTTLETFGELLTDISSNVTIGVNASYFNYSLDLLPEAYNLPELKATLFANAAFTEKLYGNFSLFFVGERETEFKTLDAYMDANIHLGYNINDQLSIFVKGSNLLGDTYEKWLHTPVQGIQALAGATYKFDW</sequence>
<evidence type="ECO:0000256" key="1">
    <source>
        <dbReference type="ARBA" id="ARBA00004442"/>
    </source>
</evidence>
<dbReference type="AlphaFoldDB" id="A0A8J2V7R3"/>
<gene>
    <name evidence="5" type="ORF">GCM10011312_06740</name>
</gene>
<dbReference type="GO" id="GO:0009279">
    <property type="term" value="C:cell outer membrane"/>
    <property type="evidence" value="ECO:0007669"/>
    <property type="project" value="UniProtKB-SubCell"/>
</dbReference>
<dbReference type="EMBL" id="BMGK01000002">
    <property type="protein sequence ID" value="GGD85362.1"/>
    <property type="molecule type" value="Genomic_DNA"/>
</dbReference>
<evidence type="ECO:0000313" key="5">
    <source>
        <dbReference type="EMBL" id="GGD85362.1"/>
    </source>
</evidence>
<evidence type="ECO:0000256" key="4">
    <source>
        <dbReference type="SAM" id="SignalP"/>
    </source>
</evidence>
<accession>A0A8J2V7R3</accession>
<proteinExistence type="predicted"/>
<feature type="signal peptide" evidence="4">
    <location>
        <begin position="1"/>
        <end position="23"/>
    </location>
</feature>
<organism evidence="5 6">
    <name type="scientific">Planktosalinus lacus</name>
    <dbReference type="NCBI Taxonomy" id="1526573"/>
    <lineage>
        <taxon>Bacteria</taxon>
        <taxon>Pseudomonadati</taxon>
        <taxon>Bacteroidota</taxon>
        <taxon>Flavobacteriia</taxon>
        <taxon>Flavobacteriales</taxon>
        <taxon>Flavobacteriaceae</taxon>
        <taxon>Planktosalinus</taxon>
    </lineage>
</organism>
<evidence type="ECO:0008006" key="7">
    <source>
        <dbReference type="Google" id="ProtNLM"/>
    </source>
</evidence>
<comment type="caution">
    <text evidence="5">The sequence shown here is derived from an EMBL/GenBank/DDBJ whole genome shotgun (WGS) entry which is preliminary data.</text>
</comment>
<dbReference type="Gene3D" id="2.40.170.20">
    <property type="entry name" value="TonB-dependent receptor, beta-barrel domain"/>
    <property type="match status" value="1"/>
</dbReference>
<protein>
    <recommendedName>
        <fullName evidence="7">TonB-dependent receptor</fullName>
    </recommendedName>
</protein>
<reference evidence="5" key="2">
    <citation type="submission" date="2020-09" db="EMBL/GenBank/DDBJ databases">
        <authorList>
            <person name="Sun Q."/>
            <person name="Zhou Y."/>
        </authorList>
    </citation>
    <scope>NUCLEOTIDE SEQUENCE</scope>
    <source>
        <strain evidence="5">CGMCC 1.12924</strain>
    </source>
</reference>
<dbReference type="RefSeq" id="WP_188439474.1">
    <property type="nucleotide sequence ID" value="NZ_BMGK01000002.1"/>
</dbReference>
<dbReference type="InterPro" id="IPR036942">
    <property type="entry name" value="Beta-barrel_TonB_sf"/>
</dbReference>
<keyword evidence="4" id="KW-0732">Signal</keyword>
<evidence type="ECO:0000256" key="3">
    <source>
        <dbReference type="ARBA" id="ARBA00023237"/>
    </source>
</evidence>
<evidence type="ECO:0000313" key="6">
    <source>
        <dbReference type="Proteomes" id="UP000652231"/>
    </source>
</evidence>
<comment type="subcellular location">
    <subcellularLocation>
        <location evidence="1">Cell outer membrane</location>
    </subcellularLocation>
</comment>
<feature type="chain" id="PRO_5035156167" description="TonB-dependent receptor" evidence="4">
    <location>
        <begin position="24"/>
        <end position="562"/>
    </location>
</feature>